<protein>
    <submittedName>
        <fullName evidence="2">Unannotated protein</fullName>
    </submittedName>
</protein>
<proteinExistence type="predicted"/>
<name>A0A6J7SG85_9ZZZZ</name>
<organism evidence="2">
    <name type="scientific">freshwater metagenome</name>
    <dbReference type="NCBI Taxonomy" id="449393"/>
    <lineage>
        <taxon>unclassified sequences</taxon>
        <taxon>metagenomes</taxon>
        <taxon>ecological metagenomes</taxon>
    </lineage>
</organism>
<sequence>MAGEEVEPSDLEVVAEVVLEVDAAADVELFPSVRESVR</sequence>
<dbReference type="AlphaFoldDB" id="A0A6J7SG85"/>
<evidence type="ECO:0000313" key="2">
    <source>
        <dbReference type="EMBL" id="CAB5039320.1"/>
    </source>
</evidence>
<reference evidence="2" key="1">
    <citation type="submission" date="2020-05" db="EMBL/GenBank/DDBJ databases">
        <authorList>
            <person name="Chiriac C."/>
            <person name="Salcher M."/>
            <person name="Ghai R."/>
            <person name="Kavagutti S V."/>
        </authorList>
    </citation>
    <scope>NUCLEOTIDE SEQUENCE</scope>
</reference>
<evidence type="ECO:0000313" key="1">
    <source>
        <dbReference type="EMBL" id="CAB4707052.1"/>
    </source>
</evidence>
<dbReference type="EMBL" id="CAFBQA010000049">
    <property type="protein sequence ID" value="CAB5039320.1"/>
    <property type="molecule type" value="Genomic_DNA"/>
</dbReference>
<accession>A0A6J7SG85</accession>
<gene>
    <name evidence="1" type="ORF">UFOPK2593_00945</name>
    <name evidence="2" type="ORF">UFOPK4234_00936</name>
</gene>
<dbReference type="EMBL" id="CAEZXW010000058">
    <property type="protein sequence ID" value="CAB4707052.1"/>
    <property type="molecule type" value="Genomic_DNA"/>
</dbReference>